<dbReference type="Pfam" id="PF00561">
    <property type="entry name" value="Abhydrolase_1"/>
    <property type="match status" value="1"/>
</dbReference>
<dbReference type="Gene3D" id="3.40.50.1820">
    <property type="entry name" value="alpha/beta hydrolase"/>
    <property type="match status" value="1"/>
</dbReference>
<dbReference type="InterPro" id="IPR050266">
    <property type="entry name" value="AB_hydrolase_sf"/>
</dbReference>
<keyword evidence="2" id="KW-0732">Signal</keyword>
<dbReference type="InterPro" id="IPR000073">
    <property type="entry name" value="AB_hydrolase_1"/>
</dbReference>
<dbReference type="InterPro" id="IPR029058">
    <property type="entry name" value="AB_hydrolase_fold"/>
</dbReference>
<dbReference type="GO" id="GO:0016020">
    <property type="term" value="C:membrane"/>
    <property type="evidence" value="ECO:0007669"/>
    <property type="project" value="TreeGrafter"/>
</dbReference>
<proteinExistence type="predicted"/>
<name>A0A4Q9H8Z9_9SPHI</name>
<evidence type="ECO:0000313" key="4">
    <source>
        <dbReference type="EMBL" id="TBO40369.1"/>
    </source>
</evidence>
<dbReference type="PANTHER" id="PTHR43798">
    <property type="entry name" value="MONOACYLGLYCEROL LIPASE"/>
    <property type="match status" value="1"/>
</dbReference>
<feature type="signal peptide" evidence="2">
    <location>
        <begin position="1"/>
        <end position="22"/>
    </location>
</feature>
<dbReference type="OrthoDB" id="9773293at2"/>
<dbReference type="GO" id="GO:0016787">
    <property type="term" value="F:hydrolase activity"/>
    <property type="evidence" value="ECO:0007669"/>
    <property type="project" value="UniProtKB-KW"/>
</dbReference>
<organism evidence="4 5">
    <name type="scientific">Pedobacter kyonggii</name>
    <dbReference type="NCBI Taxonomy" id="1926871"/>
    <lineage>
        <taxon>Bacteria</taxon>
        <taxon>Pseudomonadati</taxon>
        <taxon>Bacteroidota</taxon>
        <taxon>Sphingobacteriia</taxon>
        <taxon>Sphingobacteriales</taxon>
        <taxon>Sphingobacteriaceae</taxon>
        <taxon>Pedobacter</taxon>
    </lineage>
</organism>
<evidence type="ECO:0000313" key="5">
    <source>
        <dbReference type="Proteomes" id="UP000291819"/>
    </source>
</evidence>
<dbReference type="Proteomes" id="UP000291819">
    <property type="component" value="Unassembled WGS sequence"/>
</dbReference>
<gene>
    <name evidence="4" type="ORF">EYS08_19205</name>
</gene>
<protein>
    <submittedName>
        <fullName evidence="4">Alpha/beta hydrolase</fullName>
    </submittedName>
</protein>
<comment type="caution">
    <text evidence="4">The sequence shown here is derived from an EMBL/GenBank/DDBJ whole genome shotgun (WGS) entry which is preliminary data.</text>
</comment>
<accession>A0A4Q9H8Z9</accession>
<sequence>MFSIGRLLLLITFLSQLAPVNAQSKKESSTIQIYNNATKEFLSFEQSHGAFVQTRNVNMHYLSWGNPDNPFIIWAHGSLNNGYELLDIADSLVKAGYHVIDIDYYGHGQIAMPDDHEGSIYHIADDIKFLMDKLSIEKAFVGGFSRGGYVATAFYNSYPENVLGLILEDGGSVAANTYYHKLDTNKLEQISKKFDLKQATPWDKTYPTQLEAFNSLYDSTEVSNQFPIFALLKENKTGDWGINYSDMMKLFNLENSGQFTDLVLRTSKVPLFARSMVTMELEIIFRNLHIRF</sequence>
<evidence type="ECO:0000256" key="2">
    <source>
        <dbReference type="SAM" id="SignalP"/>
    </source>
</evidence>
<keyword evidence="1 4" id="KW-0378">Hydrolase</keyword>
<reference evidence="4 5" key="1">
    <citation type="submission" date="2019-02" db="EMBL/GenBank/DDBJ databases">
        <title>Pedobacter kyonggii whole genome sequence analysis.</title>
        <authorList>
            <person name="Dahal R.H."/>
        </authorList>
    </citation>
    <scope>NUCLEOTIDE SEQUENCE [LARGE SCALE GENOMIC DNA]</scope>
    <source>
        <strain evidence="4 5">K-4-11-1</strain>
    </source>
</reference>
<evidence type="ECO:0000259" key="3">
    <source>
        <dbReference type="Pfam" id="PF00561"/>
    </source>
</evidence>
<dbReference type="AlphaFoldDB" id="A0A4Q9H8Z9"/>
<dbReference type="SUPFAM" id="SSF53474">
    <property type="entry name" value="alpha/beta-Hydrolases"/>
    <property type="match status" value="1"/>
</dbReference>
<keyword evidence="5" id="KW-1185">Reference proteome</keyword>
<dbReference type="PANTHER" id="PTHR43798:SF31">
    <property type="entry name" value="AB HYDROLASE SUPERFAMILY PROTEIN YCLE"/>
    <property type="match status" value="1"/>
</dbReference>
<evidence type="ECO:0000256" key="1">
    <source>
        <dbReference type="ARBA" id="ARBA00022801"/>
    </source>
</evidence>
<feature type="chain" id="PRO_5020617417" evidence="2">
    <location>
        <begin position="23"/>
        <end position="292"/>
    </location>
</feature>
<dbReference type="EMBL" id="SIXF01000024">
    <property type="protein sequence ID" value="TBO40369.1"/>
    <property type="molecule type" value="Genomic_DNA"/>
</dbReference>
<feature type="domain" description="AB hydrolase-1" evidence="3">
    <location>
        <begin position="72"/>
        <end position="200"/>
    </location>
</feature>